<dbReference type="PROSITE" id="PS51891">
    <property type="entry name" value="CENP_V_GFA"/>
    <property type="match status" value="1"/>
</dbReference>
<evidence type="ECO:0000259" key="4">
    <source>
        <dbReference type="PROSITE" id="PS51891"/>
    </source>
</evidence>
<dbReference type="InterPro" id="IPR052355">
    <property type="entry name" value="CENP-V-like"/>
</dbReference>
<proteinExistence type="inferred from homology"/>
<dbReference type="Proteomes" id="UP001321580">
    <property type="component" value="Unassembled WGS sequence"/>
</dbReference>
<keyword evidence="6" id="KW-1185">Reference proteome</keyword>
<evidence type="ECO:0000256" key="2">
    <source>
        <dbReference type="ARBA" id="ARBA00022723"/>
    </source>
</evidence>
<dbReference type="SUPFAM" id="SSF51316">
    <property type="entry name" value="Mss4-like"/>
    <property type="match status" value="1"/>
</dbReference>
<sequence length="116" mass="12771">MTTYTGGCHCGAIAYDVEGRIDQVIDCNCSMCARRGGLLWFVPRTAFTLKTPESNYATYTFNTHRLQHHFCPTCGISPFSEGQMPDGTPMIAINARCLEGVDVASLKVVPYDGRSR</sequence>
<evidence type="ECO:0000256" key="3">
    <source>
        <dbReference type="ARBA" id="ARBA00022833"/>
    </source>
</evidence>
<feature type="domain" description="CENP-V/GFA" evidence="4">
    <location>
        <begin position="4"/>
        <end position="112"/>
    </location>
</feature>
<evidence type="ECO:0000313" key="6">
    <source>
        <dbReference type="Proteomes" id="UP001321580"/>
    </source>
</evidence>
<dbReference type="InterPro" id="IPR006913">
    <property type="entry name" value="CENP-V/GFA"/>
</dbReference>
<dbReference type="PANTHER" id="PTHR28620">
    <property type="entry name" value="CENTROMERE PROTEIN V"/>
    <property type="match status" value="1"/>
</dbReference>
<organism evidence="5 6">
    <name type="scientific">Lysobacter stagni</name>
    <dbReference type="NCBI Taxonomy" id="3045172"/>
    <lineage>
        <taxon>Bacteria</taxon>
        <taxon>Pseudomonadati</taxon>
        <taxon>Pseudomonadota</taxon>
        <taxon>Gammaproteobacteria</taxon>
        <taxon>Lysobacterales</taxon>
        <taxon>Lysobacteraceae</taxon>
        <taxon>Lysobacter</taxon>
    </lineage>
</organism>
<keyword evidence="2" id="KW-0479">Metal-binding</keyword>
<comment type="caution">
    <text evidence="5">The sequence shown here is derived from an EMBL/GenBank/DDBJ whole genome shotgun (WGS) entry which is preliminary data.</text>
</comment>
<name>A0ABT6XGB5_9GAMM</name>
<dbReference type="PANTHER" id="PTHR28620:SF1">
    <property type="entry name" value="CENP-V_GFA DOMAIN-CONTAINING PROTEIN"/>
    <property type="match status" value="1"/>
</dbReference>
<comment type="similarity">
    <text evidence="1">Belongs to the Gfa family.</text>
</comment>
<dbReference type="Gene3D" id="2.170.150.70">
    <property type="match status" value="1"/>
</dbReference>
<evidence type="ECO:0000313" key="5">
    <source>
        <dbReference type="EMBL" id="MDI9239189.1"/>
    </source>
</evidence>
<dbReference type="EMBL" id="JASGBI010000001">
    <property type="protein sequence ID" value="MDI9239189.1"/>
    <property type="molecule type" value="Genomic_DNA"/>
</dbReference>
<dbReference type="InterPro" id="IPR011057">
    <property type="entry name" value="Mss4-like_sf"/>
</dbReference>
<gene>
    <name evidence="5" type="ORF">QLQ15_09725</name>
</gene>
<dbReference type="Pfam" id="PF04828">
    <property type="entry name" value="GFA"/>
    <property type="match status" value="1"/>
</dbReference>
<keyword evidence="3" id="KW-0862">Zinc</keyword>
<accession>A0ABT6XGB5</accession>
<dbReference type="RefSeq" id="WP_283212592.1">
    <property type="nucleotide sequence ID" value="NZ_JASGBI010000001.1"/>
</dbReference>
<evidence type="ECO:0000256" key="1">
    <source>
        <dbReference type="ARBA" id="ARBA00005495"/>
    </source>
</evidence>
<protein>
    <submittedName>
        <fullName evidence="5">GFA family protein</fullName>
    </submittedName>
</protein>
<reference evidence="5 6" key="1">
    <citation type="submission" date="2023-05" db="EMBL/GenBank/DDBJ databases">
        <title>Lysobacter sp. strain LF1 Genome sequencing and assembly.</title>
        <authorList>
            <person name="Jung Y."/>
        </authorList>
    </citation>
    <scope>NUCLEOTIDE SEQUENCE [LARGE SCALE GENOMIC DNA]</scope>
    <source>
        <strain evidence="5 6">LF1</strain>
    </source>
</reference>